<comment type="cofactor">
    <cofactor evidence="2">
        <name>Mg(2+)</name>
        <dbReference type="ChEBI" id="CHEBI:18420"/>
    </cofactor>
</comment>
<dbReference type="GO" id="GO:0015938">
    <property type="term" value="P:coenzyme A catabolic process"/>
    <property type="evidence" value="ECO:0007669"/>
    <property type="project" value="Ensembl"/>
</dbReference>
<evidence type="ECO:0000256" key="19">
    <source>
        <dbReference type="ARBA" id="ARBA00047666"/>
    </source>
</evidence>
<evidence type="ECO:0000256" key="23">
    <source>
        <dbReference type="ARBA" id="ARBA00048413"/>
    </source>
</evidence>
<evidence type="ECO:0000313" key="34">
    <source>
        <dbReference type="RefSeq" id="XP_007101708.2"/>
    </source>
</evidence>
<evidence type="ECO:0000256" key="13">
    <source>
        <dbReference type="ARBA" id="ARBA00047289"/>
    </source>
</evidence>
<evidence type="ECO:0000256" key="9">
    <source>
        <dbReference type="ARBA" id="ARBA00031193"/>
    </source>
</evidence>
<comment type="catalytic activity">
    <reaction evidence="19">
        <text>propanoyl-CoA + H2O = propanoyl-4'-phosphopantetheine + adenosine 3',5'-bisphosphate + 2 H(+)</text>
        <dbReference type="Rhea" id="RHEA:67464"/>
        <dbReference type="ChEBI" id="CHEBI:15377"/>
        <dbReference type="ChEBI" id="CHEBI:15378"/>
        <dbReference type="ChEBI" id="CHEBI:57392"/>
        <dbReference type="ChEBI" id="CHEBI:58343"/>
        <dbReference type="ChEBI" id="CHEBI:172362"/>
    </reaction>
    <physiologicalReaction direction="left-to-right" evidence="19">
        <dbReference type="Rhea" id="RHEA:67465"/>
    </physiologicalReaction>
</comment>
<evidence type="ECO:0000256" key="3">
    <source>
        <dbReference type="ARBA" id="ARBA00005582"/>
    </source>
</evidence>
<evidence type="ECO:0000256" key="29">
    <source>
        <dbReference type="ARBA" id="ARBA00049284"/>
    </source>
</evidence>
<comment type="catalytic activity">
    <reaction evidence="23">
        <text>(9Z)-tetradecenoyl-CoA + H2O = S-(9Z-tetradecenoyl)-4'-phosphopantetheine + adenosine 3',5'-bisphosphate + 2 H(+)</text>
        <dbReference type="Rhea" id="RHEA:67544"/>
        <dbReference type="ChEBI" id="CHEBI:15377"/>
        <dbReference type="ChEBI" id="CHEBI:15378"/>
        <dbReference type="ChEBI" id="CHEBI:58343"/>
        <dbReference type="ChEBI" id="CHEBI:65060"/>
        <dbReference type="ChEBI" id="CHEBI:172389"/>
    </reaction>
    <physiologicalReaction direction="left-to-right" evidence="23">
        <dbReference type="Rhea" id="RHEA:67545"/>
    </physiologicalReaction>
</comment>
<name>A0A2Y9EGU8_PHYMC</name>
<comment type="catalytic activity">
    <reaction evidence="21">
        <text>dodecanoyl-CoA + H2O = S-dodecanoyl-4'-phosphopantetheine + adenosine 3',5'-bisphosphate + 2 H(+)</text>
        <dbReference type="Rhea" id="RHEA:50024"/>
        <dbReference type="ChEBI" id="CHEBI:15377"/>
        <dbReference type="ChEBI" id="CHEBI:15378"/>
        <dbReference type="ChEBI" id="CHEBI:57375"/>
        <dbReference type="ChEBI" id="CHEBI:58343"/>
        <dbReference type="ChEBI" id="CHEBI:132015"/>
    </reaction>
    <physiologicalReaction direction="left-to-right" evidence="21">
        <dbReference type="Rhea" id="RHEA:50025"/>
    </physiologicalReaction>
</comment>
<evidence type="ECO:0000256" key="28">
    <source>
        <dbReference type="ARBA" id="ARBA00048961"/>
    </source>
</evidence>
<comment type="catalytic activity">
    <reaction evidence="14">
        <text>malonyl-CoA + H2O = malonyl-4'-phosphopantetheine + adenosine 3',5'-bisphosphate + 2 H(+)</text>
        <dbReference type="Rhea" id="RHEA:67468"/>
        <dbReference type="ChEBI" id="CHEBI:15377"/>
        <dbReference type="ChEBI" id="CHEBI:15378"/>
        <dbReference type="ChEBI" id="CHEBI:57384"/>
        <dbReference type="ChEBI" id="CHEBI:58343"/>
        <dbReference type="ChEBI" id="CHEBI:172363"/>
    </reaction>
    <physiologicalReaction direction="left-to-right" evidence="14">
        <dbReference type="Rhea" id="RHEA:67469"/>
    </physiologicalReaction>
</comment>
<evidence type="ECO:0000313" key="33">
    <source>
        <dbReference type="Proteomes" id="UP000248484"/>
    </source>
</evidence>
<dbReference type="GO" id="GO:0000287">
    <property type="term" value="F:magnesium ion binding"/>
    <property type="evidence" value="ECO:0007669"/>
    <property type="project" value="Ensembl"/>
</dbReference>
<organism evidence="33 34">
    <name type="scientific">Physeter macrocephalus</name>
    <name type="common">Sperm whale</name>
    <name type="synonym">Physeter catodon</name>
    <dbReference type="NCBI Taxonomy" id="9755"/>
    <lineage>
        <taxon>Eukaryota</taxon>
        <taxon>Metazoa</taxon>
        <taxon>Chordata</taxon>
        <taxon>Craniata</taxon>
        <taxon>Vertebrata</taxon>
        <taxon>Euteleostomi</taxon>
        <taxon>Mammalia</taxon>
        <taxon>Eutheria</taxon>
        <taxon>Laurasiatheria</taxon>
        <taxon>Artiodactyla</taxon>
        <taxon>Whippomorpha</taxon>
        <taxon>Cetacea</taxon>
        <taxon>Odontoceti</taxon>
        <taxon>Physeteridae</taxon>
        <taxon>Physeter</taxon>
    </lineage>
</organism>
<evidence type="ECO:0000256" key="4">
    <source>
        <dbReference type="ARBA" id="ARBA00022723"/>
    </source>
</evidence>
<comment type="catalytic activity">
    <reaction evidence="10">
        <text>CoA + H2O = (R)-4'-phosphopantetheine + adenosine 3',5'-bisphosphate + 2 H(+)</text>
        <dbReference type="Rhea" id="RHEA:64988"/>
        <dbReference type="ChEBI" id="CHEBI:15377"/>
        <dbReference type="ChEBI" id="CHEBI:15378"/>
        <dbReference type="ChEBI" id="CHEBI:57287"/>
        <dbReference type="ChEBI" id="CHEBI:58343"/>
        <dbReference type="ChEBI" id="CHEBI:61723"/>
        <dbReference type="EC" id="3.6.1.77"/>
    </reaction>
    <physiologicalReaction direction="left-to-right" evidence="10">
        <dbReference type="Rhea" id="RHEA:64989"/>
    </physiologicalReaction>
</comment>
<dbReference type="AlphaFoldDB" id="A0A2Y9EGU8"/>
<comment type="catalytic activity">
    <reaction evidence="30">
        <text>(9Z)-hexadecenoyl-CoA + H2O = S-(9Z-hexadecenoyl)-4'-phosphopantetheine + adenosine 3',5'-bisphosphate + 2 H(+)</text>
        <dbReference type="Rhea" id="RHEA:67540"/>
        <dbReference type="ChEBI" id="CHEBI:15377"/>
        <dbReference type="ChEBI" id="CHEBI:15378"/>
        <dbReference type="ChEBI" id="CHEBI:58343"/>
        <dbReference type="ChEBI" id="CHEBI:61540"/>
        <dbReference type="ChEBI" id="CHEBI:172388"/>
    </reaction>
    <physiologicalReaction direction="left-to-right" evidence="30">
        <dbReference type="Rhea" id="RHEA:67541"/>
    </physiologicalReaction>
</comment>
<sequence length="375" mass="42444">MSGPLRPGPSSWRRAATVVLAAGWTLPVPATPPRPLPPAEGFRLLLLLRSARQGFLPGAHVFPGGVLDAADRSADWLRLFAPHHRPPRFGLGPAPPRRTTFPVLPDARPGAADGDEAALPDDVAFRICAIREAFEEAGVLLLRPRGPGPAAPEPGRALAPPPALADWRARVRRDPQHFLRLCAHLDCTPDIWALHEWSAWLTPFTQRRGRRFETTFFLCCLREPPPVFPDLVEVVDCQWSSPSEATESFISKEIWLAPPQFYEIRRLEHFASLSDLHKFCLDRELEGVERWLPITLLTADGTIQLLPGDEMYLEDSNFLENLMSTEKKNEEIMKEGKKFHRVVMYNRHDYNIHVTVQSKYKHVYPKNYVVSKSRL</sequence>
<keyword evidence="7" id="KW-0464">Manganese</keyword>
<comment type="catalytic activity">
    <reaction evidence="13">
        <text>octanoyl-CoA + H2O = S-octanoyl-4'-phosphopantetheine + adenosine 3',5'-bisphosphate + 2 H(+)</text>
        <dbReference type="Rhea" id="RHEA:50016"/>
        <dbReference type="ChEBI" id="CHEBI:15377"/>
        <dbReference type="ChEBI" id="CHEBI:15378"/>
        <dbReference type="ChEBI" id="CHEBI:57386"/>
        <dbReference type="ChEBI" id="CHEBI:58343"/>
        <dbReference type="ChEBI" id="CHEBI:132013"/>
    </reaction>
    <physiologicalReaction direction="left-to-right" evidence="13">
        <dbReference type="Rhea" id="RHEA:50017"/>
    </physiologicalReaction>
</comment>
<evidence type="ECO:0000256" key="22">
    <source>
        <dbReference type="ARBA" id="ARBA00048360"/>
    </source>
</evidence>
<comment type="catalytic activity">
    <reaction evidence="16">
        <text>hexanoyl-CoA + H2O = hexanoyl-4'-phosphopantetheine + adenosine 3',5'-bisphosphate + 2 H(+)</text>
        <dbReference type="Rhea" id="RHEA:49980"/>
        <dbReference type="ChEBI" id="CHEBI:15377"/>
        <dbReference type="ChEBI" id="CHEBI:15378"/>
        <dbReference type="ChEBI" id="CHEBI:58343"/>
        <dbReference type="ChEBI" id="CHEBI:62620"/>
        <dbReference type="ChEBI" id="CHEBI:132012"/>
    </reaction>
    <physiologicalReaction direction="left-to-right" evidence="16">
        <dbReference type="Rhea" id="RHEA:49981"/>
    </physiologicalReaction>
</comment>
<evidence type="ECO:0000256" key="27">
    <source>
        <dbReference type="ARBA" id="ARBA00048882"/>
    </source>
</evidence>
<keyword evidence="4" id="KW-0479">Metal-binding</keyword>
<dbReference type="GO" id="GO:0044580">
    <property type="term" value="P:butyryl-CoA catabolic process"/>
    <property type="evidence" value="ECO:0007669"/>
    <property type="project" value="Ensembl"/>
</dbReference>
<dbReference type="InterPro" id="IPR015797">
    <property type="entry name" value="NUDIX_hydrolase-like_dom_sf"/>
</dbReference>
<dbReference type="SUPFAM" id="SSF55811">
    <property type="entry name" value="Nudix"/>
    <property type="match status" value="1"/>
</dbReference>
<comment type="catalytic activity">
    <reaction evidence="15">
        <text>tetradecanoyl-CoA + H2O = tetradecanoyl-4'-phosphopantetheine + adenosine 3',5'-bisphosphate + 2 H(+)</text>
        <dbReference type="Rhea" id="RHEA:50028"/>
        <dbReference type="ChEBI" id="CHEBI:15377"/>
        <dbReference type="ChEBI" id="CHEBI:15378"/>
        <dbReference type="ChEBI" id="CHEBI:57385"/>
        <dbReference type="ChEBI" id="CHEBI:58343"/>
        <dbReference type="ChEBI" id="CHEBI:132017"/>
    </reaction>
    <physiologicalReaction direction="left-to-right" evidence="15">
        <dbReference type="Rhea" id="RHEA:50029"/>
    </physiologicalReaction>
</comment>
<keyword evidence="33" id="KW-1185">Reference proteome</keyword>
<evidence type="ECO:0000256" key="11">
    <source>
        <dbReference type="ARBA" id="ARBA00044967"/>
    </source>
</evidence>
<dbReference type="InterPro" id="IPR000086">
    <property type="entry name" value="NUDIX_hydrolase_dom"/>
</dbReference>
<dbReference type="Gene3D" id="3.90.79.10">
    <property type="entry name" value="Nucleoside Triphosphate Pyrophosphohydrolase"/>
    <property type="match status" value="1"/>
</dbReference>
<evidence type="ECO:0000256" key="1">
    <source>
        <dbReference type="ARBA" id="ARBA00001936"/>
    </source>
</evidence>
<dbReference type="GO" id="GO:0036114">
    <property type="term" value="P:medium-chain fatty-acyl-CoA catabolic process"/>
    <property type="evidence" value="ECO:0007669"/>
    <property type="project" value="Ensembl"/>
</dbReference>
<dbReference type="OrthoDB" id="1695362at2759"/>
<dbReference type="EC" id="3.6.1.77" evidence="11"/>
<accession>A0A2Y9EGU8</accession>
<reference evidence="34" key="1">
    <citation type="submission" date="2025-08" db="UniProtKB">
        <authorList>
            <consortium name="RefSeq"/>
        </authorList>
    </citation>
    <scope>IDENTIFICATION</scope>
    <source>
        <tissue evidence="34">Muscle</tissue>
    </source>
</reference>
<dbReference type="InterPro" id="IPR039121">
    <property type="entry name" value="NUDT19"/>
</dbReference>
<dbReference type="PROSITE" id="PS51462">
    <property type="entry name" value="NUDIX"/>
    <property type="match status" value="1"/>
</dbReference>
<evidence type="ECO:0000256" key="12">
    <source>
        <dbReference type="ARBA" id="ARBA00045809"/>
    </source>
</evidence>
<comment type="catalytic activity">
    <reaction evidence="24">
        <text>succinyl-CoA + H2O = succinyl-4'-phosphopantetheine + adenosine 3',5'-bisphosphate + 2 H(+)</text>
        <dbReference type="Rhea" id="RHEA:67472"/>
        <dbReference type="ChEBI" id="CHEBI:15377"/>
        <dbReference type="ChEBI" id="CHEBI:15378"/>
        <dbReference type="ChEBI" id="CHEBI:57292"/>
        <dbReference type="ChEBI" id="CHEBI:58343"/>
        <dbReference type="ChEBI" id="CHEBI:172364"/>
    </reaction>
    <physiologicalReaction direction="left-to-right" evidence="24">
        <dbReference type="Rhea" id="RHEA:67473"/>
    </physiologicalReaction>
</comment>
<comment type="catalytic activity">
    <reaction evidence="27">
        <text>an acyl-CoA + H2O = an acyl-4'-phosphopantetheine + adenosine 3',5'-bisphosphate + 2 H(+)</text>
        <dbReference type="Rhea" id="RHEA:50044"/>
        <dbReference type="ChEBI" id="CHEBI:15377"/>
        <dbReference type="ChEBI" id="CHEBI:15378"/>
        <dbReference type="ChEBI" id="CHEBI:58342"/>
        <dbReference type="ChEBI" id="CHEBI:58343"/>
        <dbReference type="ChEBI" id="CHEBI:132023"/>
    </reaction>
    <physiologicalReaction direction="left-to-right" evidence="27">
        <dbReference type="Rhea" id="RHEA:50045"/>
    </physiologicalReaction>
</comment>
<comment type="catalytic activity">
    <reaction evidence="26">
        <text>hexadecanoyl-CoA + H2O = S-hexadecanoyl-4'-phosphopantetheine + adenosine 3',5'-bisphosphate + 2 H(+)</text>
        <dbReference type="Rhea" id="RHEA:50032"/>
        <dbReference type="ChEBI" id="CHEBI:15377"/>
        <dbReference type="ChEBI" id="CHEBI:15378"/>
        <dbReference type="ChEBI" id="CHEBI:57379"/>
        <dbReference type="ChEBI" id="CHEBI:58343"/>
        <dbReference type="ChEBI" id="CHEBI:132018"/>
    </reaction>
    <physiologicalReaction direction="left-to-right" evidence="26">
        <dbReference type="Rhea" id="RHEA:50033"/>
    </physiologicalReaction>
</comment>
<comment type="catalytic activity">
    <reaction evidence="22">
        <text>(9Z,12Z,15Z)-octadecatrienoyl-CoA + H2O = S-(9Z,12Z,15Z-octadecatrienoyl)-4'-phosphopantetheine + adenosine 3',5'-bisphosphate + 2 H(+)</text>
        <dbReference type="Rhea" id="RHEA:67532"/>
        <dbReference type="ChEBI" id="CHEBI:15377"/>
        <dbReference type="ChEBI" id="CHEBI:15378"/>
        <dbReference type="ChEBI" id="CHEBI:58343"/>
        <dbReference type="ChEBI" id="CHEBI:74034"/>
        <dbReference type="ChEBI" id="CHEBI:172386"/>
    </reaction>
    <physiologicalReaction direction="left-to-right" evidence="22">
        <dbReference type="Rhea" id="RHEA:67533"/>
    </physiologicalReaction>
</comment>
<dbReference type="GO" id="GO:2001294">
    <property type="term" value="P:malonyl-CoA catabolic process"/>
    <property type="evidence" value="ECO:0007669"/>
    <property type="project" value="Ensembl"/>
</dbReference>
<evidence type="ECO:0000256" key="16">
    <source>
        <dbReference type="ARBA" id="ARBA00047466"/>
    </source>
</evidence>
<keyword evidence="6" id="KW-0460">Magnesium</keyword>
<dbReference type="GO" id="GO:0005739">
    <property type="term" value="C:mitochondrion"/>
    <property type="evidence" value="ECO:0007669"/>
    <property type="project" value="TreeGrafter"/>
</dbReference>
<dbReference type="STRING" id="9755.ENSPCTP00005023070"/>
<protein>
    <recommendedName>
        <fullName evidence="8">Acyl-coenzyme A diphosphatase NUDT19</fullName>
        <ecNumber evidence="11">3.6.1.77</ecNumber>
    </recommendedName>
    <alternativeName>
        <fullName evidence="9">Nucleoside diphosphate-linked moiety X motif 19</fullName>
    </alternativeName>
</protein>
<comment type="catalytic activity">
    <reaction evidence="20">
        <text>(9Z,12Z)-octadecadienoyl-CoA + H2O = S-(9Z,12Z-octadecadienoyl)-4'-phosphopantetheine + adenosine 3',5'-bisphosphate + 2 H(+)</text>
        <dbReference type="Rhea" id="RHEA:67536"/>
        <dbReference type="ChEBI" id="CHEBI:15377"/>
        <dbReference type="ChEBI" id="CHEBI:15378"/>
        <dbReference type="ChEBI" id="CHEBI:57383"/>
        <dbReference type="ChEBI" id="CHEBI:58343"/>
        <dbReference type="ChEBI" id="CHEBI:172387"/>
    </reaction>
    <physiologicalReaction direction="left-to-right" evidence="20">
        <dbReference type="Rhea" id="RHEA:67537"/>
    </physiologicalReaction>
</comment>
<dbReference type="KEGG" id="pcad:102996610"/>
<dbReference type="RefSeq" id="XP_007101708.2">
    <property type="nucleotide sequence ID" value="XM_007101646.4"/>
</dbReference>
<evidence type="ECO:0000256" key="15">
    <source>
        <dbReference type="ARBA" id="ARBA00047403"/>
    </source>
</evidence>
<comment type="catalytic activity">
    <reaction evidence="18">
        <text>4,8-dimethylnonanoyl-CoA + H2O = S-(4,8-dimethylnonanoyl)-4'-phosphopantetheine + adenosine 3',5'-bisphosphate + 2 H(+)</text>
        <dbReference type="Rhea" id="RHEA:67524"/>
        <dbReference type="ChEBI" id="CHEBI:15377"/>
        <dbReference type="ChEBI" id="CHEBI:15378"/>
        <dbReference type="ChEBI" id="CHEBI:58343"/>
        <dbReference type="ChEBI" id="CHEBI:77061"/>
        <dbReference type="ChEBI" id="CHEBI:172385"/>
    </reaction>
    <physiologicalReaction direction="left-to-right" evidence="18">
        <dbReference type="Rhea" id="RHEA:67525"/>
    </physiologicalReaction>
</comment>
<evidence type="ECO:0000256" key="2">
    <source>
        <dbReference type="ARBA" id="ARBA00001946"/>
    </source>
</evidence>
<comment type="function">
    <text evidence="12">Fatty acyl-coenzyme A (CoA) diphosphatase that hydrolyzes fatty acyl-CoA to yield acyl-4'-phosphopantetheine and adenosine 3',5'-bisphosphate. Mediates the hydrolysis of a wide range of CoA esters, including choloyl-CoA and branched-chain fatty-acyl-CoA esters and at low substrate concentrations medium and long-chain fatty-acyl-CoA esters are the primary substrates. Highest activity seen with medium-chain acyl-CoA esters and higher rates of activity seen with the unsaturated acyl-CoA esters compared with the saturated esters. Exhibits decapping activity towards dpCoA-capped RNAs in vitro.</text>
</comment>
<feature type="signal peptide" evidence="31">
    <location>
        <begin position="1"/>
        <end position="30"/>
    </location>
</feature>
<evidence type="ECO:0000256" key="17">
    <source>
        <dbReference type="ARBA" id="ARBA00047511"/>
    </source>
</evidence>
<evidence type="ECO:0000256" key="24">
    <source>
        <dbReference type="ARBA" id="ARBA00048624"/>
    </source>
</evidence>
<dbReference type="CTD" id="390916"/>
<evidence type="ECO:0000256" key="30">
    <source>
        <dbReference type="ARBA" id="ARBA00049403"/>
    </source>
</evidence>
<dbReference type="PANTHER" id="PTHR12318:SF0">
    <property type="entry name" value="ACYL-COENZYME A DIPHOSPHATASE NUDT19"/>
    <property type="match status" value="1"/>
</dbReference>
<evidence type="ECO:0000256" key="31">
    <source>
        <dbReference type="SAM" id="SignalP"/>
    </source>
</evidence>
<gene>
    <name evidence="34" type="primary">NUDT19</name>
</gene>
<feature type="domain" description="Nudix hydrolase" evidence="32">
    <location>
        <begin position="11"/>
        <end position="262"/>
    </location>
</feature>
<evidence type="ECO:0000256" key="21">
    <source>
        <dbReference type="ARBA" id="ARBA00047757"/>
    </source>
</evidence>
<comment type="catalytic activity">
    <reaction evidence="25">
        <text>a 5'-end CoA-ribonucleoside in mRNA + H2O = a 5'-end phospho-adenosine-phospho-ribonucleoside in mRNA + (R)-4'-phosphopantetheine + 2 H(+)</text>
        <dbReference type="Rhea" id="RHEA:67592"/>
        <dbReference type="Rhea" id="RHEA-COMP:15719"/>
        <dbReference type="Rhea" id="RHEA-COMP:17276"/>
        <dbReference type="ChEBI" id="CHEBI:15377"/>
        <dbReference type="ChEBI" id="CHEBI:15378"/>
        <dbReference type="ChEBI" id="CHEBI:61723"/>
        <dbReference type="ChEBI" id="CHEBI:144051"/>
        <dbReference type="ChEBI" id="CHEBI:172371"/>
    </reaction>
    <physiologicalReaction direction="left-to-right" evidence="25">
        <dbReference type="Rhea" id="RHEA:67593"/>
    </physiologicalReaction>
</comment>
<feature type="chain" id="PRO_5016116637" description="Acyl-coenzyme A diphosphatase NUDT19" evidence="31">
    <location>
        <begin position="31"/>
        <end position="375"/>
    </location>
</feature>
<evidence type="ECO:0000256" key="7">
    <source>
        <dbReference type="ARBA" id="ARBA00023211"/>
    </source>
</evidence>
<dbReference type="CDD" id="cd18870">
    <property type="entry name" value="NUDIX_AcylCoAdiphos_Nudt19"/>
    <property type="match status" value="1"/>
</dbReference>
<comment type="catalytic activity">
    <reaction evidence="28">
        <text>choloyl-CoA + H2O = S-choloyl-4'-phosphopantetheine + adenosine 3',5'-bisphosphate + 2 H(+)</text>
        <dbReference type="Rhea" id="RHEA:50036"/>
        <dbReference type="ChEBI" id="CHEBI:15377"/>
        <dbReference type="ChEBI" id="CHEBI:15378"/>
        <dbReference type="ChEBI" id="CHEBI:57373"/>
        <dbReference type="ChEBI" id="CHEBI:58343"/>
        <dbReference type="ChEBI" id="CHEBI:132020"/>
    </reaction>
    <physiologicalReaction direction="left-to-right" evidence="28">
        <dbReference type="Rhea" id="RHEA:50037"/>
    </physiologicalReaction>
</comment>
<evidence type="ECO:0000259" key="32">
    <source>
        <dbReference type="PROSITE" id="PS51462"/>
    </source>
</evidence>
<dbReference type="InParanoid" id="A0A2Y9EGU8"/>
<evidence type="ECO:0000256" key="14">
    <source>
        <dbReference type="ARBA" id="ARBA00047369"/>
    </source>
</evidence>
<evidence type="ECO:0000256" key="10">
    <source>
        <dbReference type="ARBA" id="ARBA00044908"/>
    </source>
</evidence>
<proteinExistence type="inferred from homology"/>
<comment type="similarity">
    <text evidence="3">Belongs to the Nudix hydrolase family.</text>
</comment>
<evidence type="ECO:0000256" key="5">
    <source>
        <dbReference type="ARBA" id="ARBA00022801"/>
    </source>
</evidence>
<comment type="catalytic activity">
    <reaction evidence="29">
        <text>butanoyl-CoA + H2O = S-butanoyl-4'-phosphopantetheine + adenosine 3',5'-bisphosphate + 2 H(+)</text>
        <dbReference type="Rhea" id="RHEA:49976"/>
        <dbReference type="ChEBI" id="CHEBI:15377"/>
        <dbReference type="ChEBI" id="CHEBI:15378"/>
        <dbReference type="ChEBI" id="CHEBI:57371"/>
        <dbReference type="ChEBI" id="CHEBI:58343"/>
        <dbReference type="ChEBI" id="CHEBI:132011"/>
    </reaction>
    <physiologicalReaction direction="left-to-right" evidence="29">
        <dbReference type="Rhea" id="RHEA:49977"/>
    </physiologicalReaction>
</comment>
<keyword evidence="31" id="KW-0732">Signal</keyword>
<evidence type="ECO:0000256" key="6">
    <source>
        <dbReference type="ARBA" id="ARBA00022842"/>
    </source>
</evidence>
<dbReference type="GO" id="GO:1901289">
    <property type="term" value="P:succinyl-CoA catabolic process"/>
    <property type="evidence" value="ECO:0007669"/>
    <property type="project" value="Ensembl"/>
</dbReference>
<dbReference type="GeneID" id="102996610"/>
<dbReference type="Proteomes" id="UP000248484">
    <property type="component" value="Chromosome 17"/>
</dbReference>
<dbReference type="PANTHER" id="PTHR12318">
    <property type="entry name" value="TESTOSTERONE-REGULATED PROTEIN RP2"/>
    <property type="match status" value="1"/>
</dbReference>
<evidence type="ECO:0000256" key="25">
    <source>
        <dbReference type="ARBA" id="ARBA00048667"/>
    </source>
</evidence>
<dbReference type="GO" id="GO:1902858">
    <property type="term" value="P:propionyl-CoA metabolic process"/>
    <property type="evidence" value="ECO:0007669"/>
    <property type="project" value="Ensembl"/>
</dbReference>
<evidence type="ECO:0000256" key="18">
    <source>
        <dbReference type="ARBA" id="ARBA00047584"/>
    </source>
</evidence>
<keyword evidence="5" id="KW-0378">Hydrolase</keyword>
<evidence type="ECO:0000256" key="20">
    <source>
        <dbReference type="ARBA" id="ARBA00047708"/>
    </source>
</evidence>
<evidence type="ECO:0000256" key="26">
    <source>
        <dbReference type="ARBA" id="ARBA00048828"/>
    </source>
</evidence>
<evidence type="ECO:0000256" key="8">
    <source>
        <dbReference type="ARBA" id="ARBA00026208"/>
    </source>
</evidence>
<dbReference type="FunCoup" id="A0A2Y9EGU8">
    <property type="interactions" value="299"/>
</dbReference>
<dbReference type="GO" id="GO:0010945">
    <property type="term" value="F:coenzyme A diphosphatase activity"/>
    <property type="evidence" value="ECO:0007669"/>
    <property type="project" value="UniProtKB-EC"/>
</dbReference>
<comment type="cofactor">
    <cofactor evidence="1">
        <name>Mn(2+)</name>
        <dbReference type="ChEBI" id="CHEBI:29035"/>
    </cofactor>
</comment>
<comment type="catalytic activity">
    <reaction evidence="17">
        <text>(6Z)-octenoyl-CoA + H2O = S-(6Z-octenoyl)-4'-phosphopantetheine + adenosine 3',5'-bisphosphate + 2 H(+)</text>
        <dbReference type="Rhea" id="RHEA:67528"/>
        <dbReference type="ChEBI" id="CHEBI:15377"/>
        <dbReference type="ChEBI" id="CHEBI:15378"/>
        <dbReference type="ChEBI" id="CHEBI:58343"/>
        <dbReference type="ChEBI" id="CHEBI:172383"/>
        <dbReference type="ChEBI" id="CHEBI:172384"/>
    </reaction>
    <physiologicalReaction direction="left-to-right" evidence="17">
        <dbReference type="Rhea" id="RHEA:67529"/>
    </physiologicalReaction>
</comment>